<dbReference type="InterPro" id="IPR050541">
    <property type="entry name" value="LRR_TM_domain-containing"/>
</dbReference>
<dbReference type="EMBL" id="JAQQBS010001423">
    <property type="protein sequence ID" value="KAK0160872.1"/>
    <property type="molecule type" value="Genomic_DNA"/>
</dbReference>
<sequence length="690" mass="78385">MSGKLLNHYTPQINHITLHRDGVVIDAGMVGIIELLIIGFSCTNVTLGKYIIQQSTLNANKVTIPMAKYSIIESPMISETNYCVINECKTIICTSISSLDPGAVASNFISHIFKIQCPTTRIISNLIFQDCKFPDGKLKNCWLISNMKINEIRFENCELSEINIGAFAAKNFANTVSLTIINTQITILKSYYFNEMKKLRKLMIHDNIITEAEYNLLNAVSETLQIIELDRSIINPNVLLNITTGKQLSQVQLVSLQGNNIPNLSQAILNSFPNILSLYLDSSKIINVNVNTFTSINFIQQIFMNNNLIKTLPNGLFDNLLLHNPNFKLSVINNPWHCNCQLNWMQKMIIKYPKIFMTIPNCQTPEINGEKSFLNAEFCHESSDNVTTTENNTSIIINNSTQAQNNSKNDEKFIKILCQNSQLIQLEYLNKKFIYKSDNKLLKKSSQDFSLHQYNNGSVAVVINNYHETITTILWFNINEENDNKIKNINCIKTITKLTMLNNFLKDTTYIICVVEKIQSTPLPFNCLTFKTNEKIWLLNSDKSIILSIYSLTLILFGLFGSGICLLIVRRNPSLLRGSSRVIMVKQSCVKAMVLPKGINYSSIHNRRLNKKIIATPAAISNVTNNYLTPIETRTNYSSNIYESIYNETIDNNDLKLIKPPPLPPHPHHGIYQQLSSLSWKIDRQNSEIN</sequence>
<evidence type="ECO:0000256" key="4">
    <source>
        <dbReference type="SAM" id="Phobius"/>
    </source>
</evidence>
<keyword evidence="4" id="KW-1133">Transmembrane helix</keyword>
<feature type="transmembrane region" description="Helical" evidence="4">
    <location>
        <begin position="545"/>
        <end position="569"/>
    </location>
</feature>
<dbReference type="InterPro" id="IPR032675">
    <property type="entry name" value="LRR_dom_sf"/>
</dbReference>
<evidence type="ECO:0000256" key="2">
    <source>
        <dbReference type="ARBA" id="ARBA00022729"/>
    </source>
</evidence>
<reference evidence="5" key="1">
    <citation type="journal article" date="2023" name="bioRxiv">
        <title>Scaffold-level genome assemblies of two parasitoid biocontrol wasps reveal the parthenogenesis mechanism and an associated novel virus.</title>
        <authorList>
            <person name="Inwood S."/>
            <person name="Skelly J."/>
            <person name="Guhlin J."/>
            <person name="Harrop T."/>
            <person name="Goldson S."/>
            <person name="Dearden P."/>
        </authorList>
    </citation>
    <scope>NUCLEOTIDE SEQUENCE</scope>
    <source>
        <strain evidence="5">Irish</strain>
        <tissue evidence="5">Whole body</tissue>
    </source>
</reference>
<evidence type="ECO:0000256" key="3">
    <source>
        <dbReference type="ARBA" id="ARBA00022737"/>
    </source>
</evidence>
<evidence type="ECO:0000313" key="5">
    <source>
        <dbReference type="EMBL" id="KAK0160872.1"/>
    </source>
</evidence>
<dbReference type="Gene3D" id="3.80.10.10">
    <property type="entry name" value="Ribonuclease Inhibitor"/>
    <property type="match status" value="1"/>
</dbReference>
<dbReference type="SUPFAM" id="SSF52058">
    <property type="entry name" value="L domain-like"/>
    <property type="match status" value="1"/>
</dbReference>
<evidence type="ECO:0000256" key="1">
    <source>
        <dbReference type="ARBA" id="ARBA00022614"/>
    </source>
</evidence>
<dbReference type="Proteomes" id="UP001168990">
    <property type="component" value="Unassembled WGS sequence"/>
</dbReference>
<dbReference type="PANTHER" id="PTHR24369:SF210">
    <property type="entry name" value="CHAOPTIN-RELATED"/>
    <property type="match status" value="1"/>
</dbReference>
<dbReference type="GO" id="GO:0005886">
    <property type="term" value="C:plasma membrane"/>
    <property type="evidence" value="ECO:0007669"/>
    <property type="project" value="TreeGrafter"/>
</dbReference>
<dbReference type="PANTHER" id="PTHR24369">
    <property type="entry name" value="ANTIGEN BSP, PUTATIVE-RELATED"/>
    <property type="match status" value="1"/>
</dbReference>
<keyword evidence="6" id="KW-1185">Reference proteome</keyword>
<keyword evidence="4" id="KW-0472">Membrane</keyword>
<protein>
    <submittedName>
        <fullName evidence="5">Uncharacterized protein</fullName>
    </submittedName>
</protein>
<evidence type="ECO:0000313" key="6">
    <source>
        <dbReference type="Proteomes" id="UP001168990"/>
    </source>
</evidence>
<keyword evidence="4" id="KW-0812">Transmembrane</keyword>
<keyword evidence="1" id="KW-0433">Leucine-rich repeat</keyword>
<accession>A0AA39CAZ1</accession>
<proteinExistence type="predicted"/>
<keyword evidence="3" id="KW-0677">Repeat</keyword>
<reference evidence="5" key="2">
    <citation type="submission" date="2023-03" db="EMBL/GenBank/DDBJ databases">
        <authorList>
            <person name="Inwood S.N."/>
            <person name="Skelly J.G."/>
            <person name="Guhlin J."/>
            <person name="Harrop T.W.R."/>
            <person name="Goldson S.G."/>
            <person name="Dearden P.K."/>
        </authorList>
    </citation>
    <scope>NUCLEOTIDE SEQUENCE</scope>
    <source>
        <strain evidence="5">Irish</strain>
        <tissue evidence="5">Whole body</tissue>
    </source>
</reference>
<comment type="caution">
    <text evidence="5">The sequence shown here is derived from an EMBL/GenBank/DDBJ whole genome shotgun (WGS) entry which is preliminary data.</text>
</comment>
<name>A0AA39CAZ1_9HYME</name>
<organism evidence="5 6">
    <name type="scientific">Microctonus aethiopoides</name>
    <dbReference type="NCBI Taxonomy" id="144406"/>
    <lineage>
        <taxon>Eukaryota</taxon>
        <taxon>Metazoa</taxon>
        <taxon>Ecdysozoa</taxon>
        <taxon>Arthropoda</taxon>
        <taxon>Hexapoda</taxon>
        <taxon>Insecta</taxon>
        <taxon>Pterygota</taxon>
        <taxon>Neoptera</taxon>
        <taxon>Endopterygota</taxon>
        <taxon>Hymenoptera</taxon>
        <taxon>Apocrita</taxon>
        <taxon>Ichneumonoidea</taxon>
        <taxon>Braconidae</taxon>
        <taxon>Euphorinae</taxon>
        <taxon>Microctonus</taxon>
    </lineage>
</organism>
<dbReference type="AlphaFoldDB" id="A0AA39CAZ1"/>
<gene>
    <name evidence="5" type="ORF">PV328_008236</name>
</gene>
<keyword evidence="2" id="KW-0732">Signal</keyword>